<protein>
    <submittedName>
        <fullName evidence="1">Extracellular solute-binding protein</fullName>
    </submittedName>
</protein>
<reference evidence="1 2" key="1">
    <citation type="submission" date="2016-11" db="EMBL/GenBank/DDBJ databases">
        <authorList>
            <person name="Jaros S."/>
            <person name="Januszkiewicz K."/>
            <person name="Wedrychowicz H."/>
        </authorList>
    </citation>
    <scope>NUCLEOTIDE SEQUENCE [LARGE SCALE GENOMIC DNA]</scope>
    <source>
        <strain evidence="1 2">DSM 19022</strain>
    </source>
</reference>
<dbReference type="AlphaFoldDB" id="A0A1M6DNI9"/>
<keyword evidence="2" id="KW-1185">Reference proteome</keyword>
<sequence length="110" mass="12690">MLLLRPRPEYGDTKAFRAYNAGINSKSIYKDEAWKFIKYLLSDDIQLYIGEKDIPVNKRAGQKVLENQLERMTEHGFDANANLQVFKDINSTLNKNAALQVPDELLNTTW</sequence>
<dbReference type="SUPFAM" id="SSF53850">
    <property type="entry name" value="Periplasmic binding protein-like II"/>
    <property type="match status" value="1"/>
</dbReference>
<evidence type="ECO:0000313" key="2">
    <source>
        <dbReference type="Proteomes" id="UP000184442"/>
    </source>
</evidence>
<dbReference type="RefSeq" id="WP_073025332.1">
    <property type="nucleotide sequence ID" value="NZ_FQZS01000007.1"/>
</dbReference>
<dbReference type="STRING" id="1122184.SAMN02745176_01203"/>
<dbReference type="EMBL" id="FQZS01000007">
    <property type="protein sequence ID" value="SHI74796.1"/>
    <property type="molecule type" value="Genomic_DNA"/>
</dbReference>
<name>A0A1M6DNI9_9FIRM</name>
<dbReference type="Gene3D" id="3.40.190.10">
    <property type="entry name" value="Periplasmic binding protein-like II"/>
    <property type="match status" value="1"/>
</dbReference>
<organism evidence="1 2">
    <name type="scientific">Lutispora thermophila DSM 19022</name>
    <dbReference type="NCBI Taxonomy" id="1122184"/>
    <lineage>
        <taxon>Bacteria</taxon>
        <taxon>Bacillati</taxon>
        <taxon>Bacillota</taxon>
        <taxon>Clostridia</taxon>
        <taxon>Lutisporales</taxon>
        <taxon>Lutisporaceae</taxon>
        <taxon>Lutispora</taxon>
    </lineage>
</organism>
<proteinExistence type="predicted"/>
<dbReference type="Proteomes" id="UP000184442">
    <property type="component" value="Unassembled WGS sequence"/>
</dbReference>
<gene>
    <name evidence="1" type="ORF">SAMN02745176_01203</name>
</gene>
<evidence type="ECO:0000313" key="1">
    <source>
        <dbReference type="EMBL" id="SHI74796.1"/>
    </source>
</evidence>
<dbReference type="OrthoDB" id="383937at2"/>
<accession>A0A1M6DNI9</accession>